<sequence>MRDFSKEKLKTLVFPCPYCRAKHPLWSEFASYERDLISFEKGFPVTYRIMITRIICSSCRHTHAILPEIIIPYGSYSLIFILAVLRDYYLSHMTVQELCDKYMIATSTLYAWKRLFLIHKKLWLGIIEDAATKPLSFLSSLPSLTTSDHLAIFFQNQTQSFLQGVTKTAHFSSA</sequence>
<feature type="domain" description="DUF6431" evidence="1">
    <location>
        <begin position="16"/>
        <end position="94"/>
    </location>
</feature>
<dbReference type="InterPro" id="IPR010921">
    <property type="entry name" value="Trp_repressor/repl_initiator"/>
</dbReference>
<accession>A0A3G1KS71</accession>
<dbReference type="InterPro" id="IPR045536">
    <property type="entry name" value="DUF6431"/>
</dbReference>
<protein>
    <recommendedName>
        <fullName evidence="1">DUF6431 domain-containing protein</fullName>
    </recommendedName>
</protein>
<dbReference type="Proteomes" id="UP000323521">
    <property type="component" value="Chromosome"/>
</dbReference>
<organism evidence="2 3">
    <name type="scientific">Formimonas warabiya</name>
    <dbReference type="NCBI Taxonomy" id="1761012"/>
    <lineage>
        <taxon>Bacteria</taxon>
        <taxon>Bacillati</taxon>
        <taxon>Bacillota</taxon>
        <taxon>Clostridia</taxon>
        <taxon>Eubacteriales</taxon>
        <taxon>Peptococcaceae</taxon>
        <taxon>Candidatus Formimonas</taxon>
    </lineage>
</organism>
<evidence type="ECO:0000313" key="2">
    <source>
        <dbReference type="EMBL" id="ATW25290.1"/>
    </source>
</evidence>
<dbReference type="GO" id="GO:0043565">
    <property type="term" value="F:sequence-specific DNA binding"/>
    <property type="evidence" value="ECO:0007669"/>
    <property type="project" value="InterPro"/>
</dbReference>
<reference evidence="2 3" key="1">
    <citation type="submission" date="2016-10" db="EMBL/GenBank/DDBJ databases">
        <title>Complete Genome Sequence of Peptococcaceae strain DCMF.</title>
        <authorList>
            <person name="Edwards R.J."/>
            <person name="Holland S.I."/>
            <person name="Deshpande N.P."/>
            <person name="Wong Y.K."/>
            <person name="Ertan H."/>
            <person name="Manefield M."/>
            <person name="Russell T.L."/>
            <person name="Lee M.J."/>
        </authorList>
    </citation>
    <scope>NUCLEOTIDE SEQUENCE [LARGE SCALE GENOMIC DNA]</scope>
    <source>
        <strain evidence="2 3">DCMF</strain>
    </source>
</reference>
<gene>
    <name evidence="2" type="ORF">DCMF_11380</name>
</gene>
<proteinExistence type="predicted"/>
<evidence type="ECO:0000313" key="3">
    <source>
        <dbReference type="Proteomes" id="UP000323521"/>
    </source>
</evidence>
<dbReference type="SUPFAM" id="SSF48295">
    <property type="entry name" value="TrpR-like"/>
    <property type="match status" value="1"/>
</dbReference>
<dbReference type="KEGG" id="fwa:DCMF_11380"/>
<dbReference type="EMBL" id="CP017634">
    <property type="protein sequence ID" value="ATW25290.1"/>
    <property type="molecule type" value="Genomic_DNA"/>
</dbReference>
<evidence type="ECO:0000259" key="1">
    <source>
        <dbReference type="Pfam" id="PF20020"/>
    </source>
</evidence>
<name>A0A3G1KS71_FORW1</name>
<dbReference type="AlphaFoldDB" id="A0A3G1KS71"/>
<dbReference type="Pfam" id="PF20020">
    <property type="entry name" value="DUF6431"/>
    <property type="match status" value="1"/>
</dbReference>
<keyword evidence="3" id="KW-1185">Reference proteome</keyword>
<dbReference type="RefSeq" id="WP_418219648.1">
    <property type="nucleotide sequence ID" value="NZ_CP017634.1"/>
</dbReference>